<keyword evidence="2" id="KW-0812">Transmembrane</keyword>
<comment type="caution">
    <text evidence="3">The sequence shown here is derived from an EMBL/GenBank/DDBJ whole genome shotgun (WGS) entry which is preliminary data.</text>
</comment>
<sequence length="247" mass="27616">MAPLNLALKIAIGILMVDSIIELSFVSSMVSWLHRRAGRDFAISYNGSTFPLHGKPAGLLLNEGHTSNGAAGTAFVLIGLGGILALYLRHHASRPNAKLRSLSMVWYHFWLIMTIPSMLLTLAALIYTFILVNDHKGQTISLSVASQLDNQPYPNFVAYPLDKWTPQNWFKAVLQLPLVSSSDRSNIETHVRVMDGWKWNLIPMFVIGLAVSAVAFAEAMAHRRMRNSTPRFNPEHKRMSPERGINR</sequence>
<feature type="transmembrane region" description="Helical" evidence="2">
    <location>
        <begin position="12"/>
        <end position="33"/>
    </location>
</feature>
<keyword evidence="2" id="KW-1133">Transmembrane helix</keyword>
<evidence type="ECO:0000256" key="2">
    <source>
        <dbReference type="SAM" id="Phobius"/>
    </source>
</evidence>
<reference evidence="3" key="1">
    <citation type="submission" date="2020-04" db="EMBL/GenBank/DDBJ databases">
        <title>Draft genome resource of the tomato pathogen Pseudocercospora fuligena.</title>
        <authorList>
            <person name="Zaccaron A."/>
        </authorList>
    </citation>
    <scope>NUCLEOTIDE SEQUENCE</scope>
    <source>
        <strain evidence="3">PF001</strain>
    </source>
</reference>
<organism evidence="3 4">
    <name type="scientific">Pseudocercospora fuligena</name>
    <dbReference type="NCBI Taxonomy" id="685502"/>
    <lineage>
        <taxon>Eukaryota</taxon>
        <taxon>Fungi</taxon>
        <taxon>Dikarya</taxon>
        <taxon>Ascomycota</taxon>
        <taxon>Pezizomycotina</taxon>
        <taxon>Dothideomycetes</taxon>
        <taxon>Dothideomycetidae</taxon>
        <taxon>Mycosphaerellales</taxon>
        <taxon>Mycosphaerellaceae</taxon>
        <taxon>Pseudocercospora</taxon>
    </lineage>
</organism>
<dbReference type="Proteomes" id="UP000660729">
    <property type="component" value="Unassembled WGS sequence"/>
</dbReference>
<feature type="region of interest" description="Disordered" evidence="1">
    <location>
        <begin position="227"/>
        <end position="247"/>
    </location>
</feature>
<feature type="transmembrane region" description="Helical" evidence="2">
    <location>
        <begin position="109"/>
        <end position="132"/>
    </location>
</feature>
<evidence type="ECO:0000313" key="4">
    <source>
        <dbReference type="Proteomes" id="UP000660729"/>
    </source>
</evidence>
<dbReference type="AlphaFoldDB" id="A0A8H6VH40"/>
<keyword evidence="4" id="KW-1185">Reference proteome</keyword>
<evidence type="ECO:0000256" key="1">
    <source>
        <dbReference type="SAM" id="MobiDB-lite"/>
    </source>
</evidence>
<dbReference type="OrthoDB" id="3597048at2759"/>
<proteinExistence type="predicted"/>
<keyword evidence="2" id="KW-0472">Membrane</keyword>
<gene>
    <name evidence="3" type="ORF">HII31_12029</name>
</gene>
<dbReference type="EMBL" id="JABCIY010000249">
    <property type="protein sequence ID" value="KAF7186620.1"/>
    <property type="molecule type" value="Genomic_DNA"/>
</dbReference>
<feature type="transmembrane region" description="Helical" evidence="2">
    <location>
        <begin position="201"/>
        <end position="221"/>
    </location>
</feature>
<name>A0A8H6VH40_9PEZI</name>
<feature type="compositionally biased region" description="Basic and acidic residues" evidence="1">
    <location>
        <begin position="233"/>
        <end position="247"/>
    </location>
</feature>
<protein>
    <submittedName>
        <fullName evidence="3">Uncharacterized protein</fullName>
    </submittedName>
</protein>
<evidence type="ECO:0000313" key="3">
    <source>
        <dbReference type="EMBL" id="KAF7186620.1"/>
    </source>
</evidence>
<accession>A0A8H6VH40</accession>
<feature type="transmembrane region" description="Helical" evidence="2">
    <location>
        <begin position="69"/>
        <end position="88"/>
    </location>
</feature>